<evidence type="ECO:0000256" key="1">
    <source>
        <dbReference type="SAM" id="Phobius"/>
    </source>
</evidence>
<keyword evidence="3" id="KW-1185">Reference proteome</keyword>
<organism evidence="2 3">
    <name type="scientific">Litorimonas cladophorae</name>
    <dbReference type="NCBI Taxonomy" id="1220491"/>
    <lineage>
        <taxon>Bacteria</taxon>
        <taxon>Pseudomonadati</taxon>
        <taxon>Pseudomonadota</taxon>
        <taxon>Alphaproteobacteria</taxon>
        <taxon>Maricaulales</taxon>
        <taxon>Robiginitomaculaceae</taxon>
    </lineage>
</organism>
<dbReference type="InterPro" id="IPR007047">
    <property type="entry name" value="Flp_Fap"/>
</dbReference>
<evidence type="ECO:0000313" key="3">
    <source>
        <dbReference type="Proteomes" id="UP000600865"/>
    </source>
</evidence>
<accession>A0A918KLB7</accession>
<keyword evidence="1" id="KW-0472">Membrane</keyword>
<dbReference type="Pfam" id="PF04964">
    <property type="entry name" value="Flp_Fap"/>
    <property type="match status" value="1"/>
</dbReference>
<keyword evidence="1" id="KW-1133">Transmembrane helix</keyword>
<keyword evidence="1" id="KW-0812">Transmembrane</keyword>
<protein>
    <recommendedName>
        <fullName evidence="4">Pilus assembly protein Flp/PilA</fullName>
    </recommendedName>
</protein>
<reference evidence="2 3" key="1">
    <citation type="journal article" date="2014" name="Int. J. Syst. Evol. Microbiol.">
        <title>Complete genome sequence of Corynebacterium casei LMG S-19264T (=DSM 44701T), isolated from a smear-ripened cheese.</title>
        <authorList>
            <consortium name="US DOE Joint Genome Institute (JGI-PGF)"/>
            <person name="Walter F."/>
            <person name="Albersmeier A."/>
            <person name="Kalinowski J."/>
            <person name="Ruckert C."/>
        </authorList>
    </citation>
    <scope>NUCLEOTIDE SEQUENCE [LARGE SCALE GENOMIC DNA]</scope>
    <source>
        <strain evidence="2 3">KCTC 23968</strain>
    </source>
</reference>
<feature type="transmembrane region" description="Helical" evidence="1">
    <location>
        <begin position="41"/>
        <end position="59"/>
    </location>
</feature>
<name>A0A918KLB7_9PROT</name>
<dbReference type="Proteomes" id="UP000600865">
    <property type="component" value="Unassembled WGS sequence"/>
</dbReference>
<evidence type="ECO:0008006" key="4">
    <source>
        <dbReference type="Google" id="ProtNLM"/>
    </source>
</evidence>
<dbReference type="EMBL" id="BMYV01000001">
    <property type="protein sequence ID" value="GGX65241.1"/>
    <property type="molecule type" value="Genomic_DNA"/>
</dbReference>
<dbReference type="AlphaFoldDB" id="A0A918KLB7"/>
<proteinExistence type="predicted"/>
<comment type="caution">
    <text evidence="2">The sequence shown here is derived from an EMBL/GenBank/DDBJ whole genome shotgun (WGS) entry which is preliminary data.</text>
</comment>
<sequence>MALMCGVLFLSNERIRGSNVMQNLITRFIEDESGATAIEYGLIAALIAVGMIAGATSIGTKVNTKFNDIATTVSTGTASGTAG</sequence>
<gene>
    <name evidence="2" type="ORF">GCM10011309_14380</name>
</gene>
<evidence type="ECO:0000313" key="2">
    <source>
        <dbReference type="EMBL" id="GGX65241.1"/>
    </source>
</evidence>